<keyword evidence="3" id="KW-0808">Transferase</keyword>
<keyword evidence="7" id="KW-0444">Lipid biosynthesis</keyword>
<dbReference type="GO" id="GO:0005886">
    <property type="term" value="C:plasma membrane"/>
    <property type="evidence" value="ECO:0007669"/>
    <property type="project" value="TreeGrafter"/>
</dbReference>
<evidence type="ECO:0000256" key="7">
    <source>
        <dbReference type="ARBA" id="ARBA00023209"/>
    </source>
</evidence>
<keyword evidence="12" id="KW-1185">Reference proteome</keyword>
<accession>A0A3N1HSM2</accession>
<dbReference type="PANTHER" id="PTHR12358">
    <property type="entry name" value="SPHINGOSINE KINASE"/>
    <property type="match status" value="1"/>
</dbReference>
<dbReference type="SUPFAM" id="SSF111331">
    <property type="entry name" value="NAD kinase/diacylglycerol kinase-like"/>
    <property type="match status" value="1"/>
</dbReference>
<dbReference type="FunCoup" id="A0A3N1HSM2">
    <property type="interactions" value="64"/>
</dbReference>
<dbReference type="Pfam" id="PF19279">
    <property type="entry name" value="YegS_C"/>
    <property type="match status" value="1"/>
</dbReference>
<protein>
    <submittedName>
        <fullName evidence="11">Diacylglycerol kinase</fullName>
    </submittedName>
</protein>
<evidence type="ECO:0000256" key="6">
    <source>
        <dbReference type="ARBA" id="ARBA00022840"/>
    </source>
</evidence>
<evidence type="ECO:0000259" key="10">
    <source>
        <dbReference type="PROSITE" id="PS50146"/>
    </source>
</evidence>
<dbReference type="Gene3D" id="2.60.200.40">
    <property type="match status" value="1"/>
</dbReference>
<evidence type="ECO:0000256" key="2">
    <source>
        <dbReference type="ARBA" id="ARBA00005983"/>
    </source>
</evidence>
<keyword evidence="6" id="KW-0067">ATP-binding</keyword>
<evidence type="ECO:0000256" key="5">
    <source>
        <dbReference type="ARBA" id="ARBA00022777"/>
    </source>
</evidence>
<dbReference type="Pfam" id="PF00781">
    <property type="entry name" value="DAGK_cat"/>
    <property type="match status" value="1"/>
</dbReference>
<evidence type="ECO:0000313" key="12">
    <source>
        <dbReference type="Proteomes" id="UP000276232"/>
    </source>
</evidence>
<dbReference type="GO" id="GO:0005524">
    <property type="term" value="F:ATP binding"/>
    <property type="evidence" value="ECO:0007669"/>
    <property type="project" value="UniProtKB-KW"/>
</dbReference>
<sequence length="320" mass="32862">MSADDPLVCLLTNPTSGAGRGRGAASAVTAELHRLGVRFFDATGSSASGSLRRAHVAAAGADAVVVVGGDGMVHLAAEVAAAHDLPLGVVPAGTGDDVARGLGLAVRDPGDATRAVVAALRAGRTRPVDVLAVRGGDPAGSPEHRGSPRSAGSDRYERVVLGVVSAGFDALVNERANGWSWPRGRARYVMAVARELPGRRSLDYSLVVDGVPEHRQALLVAVANTASFGGGMRIAPDADPGDGVLDLVVVAPLPAWELARVFPRVFSGTHVGHPAVEVRRVREVELAAEGDDLPVYGDGERLGTLPLRVGVRPGGLRVLA</sequence>
<dbReference type="AlphaFoldDB" id="A0A3N1HSM2"/>
<keyword evidence="8" id="KW-1208">Phospholipid metabolism</keyword>
<dbReference type="RefSeq" id="WP_123378285.1">
    <property type="nucleotide sequence ID" value="NZ_RJKN01000001.1"/>
</dbReference>
<dbReference type="InParanoid" id="A0A3N1HSM2"/>
<dbReference type="InterPro" id="IPR050187">
    <property type="entry name" value="Lipid_Phosphate_FormReg"/>
</dbReference>
<organism evidence="11 12">
    <name type="scientific">Pseudokineococcus lusitanus</name>
    <dbReference type="NCBI Taxonomy" id="763993"/>
    <lineage>
        <taxon>Bacteria</taxon>
        <taxon>Bacillati</taxon>
        <taxon>Actinomycetota</taxon>
        <taxon>Actinomycetes</taxon>
        <taxon>Kineosporiales</taxon>
        <taxon>Kineosporiaceae</taxon>
        <taxon>Pseudokineococcus</taxon>
    </lineage>
</organism>
<evidence type="ECO:0000313" key="11">
    <source>
        <dbReference type="EMBL" id="ROP45524.1"/>
    </source>
</evidence>
<comment type="cofactor">
    <cofactor evidence="1">
        <name>Mg(2+)</name>
        <dbReference type="ChEBI" id="CHEBI:18420"/>
    </cofactor>
</comment>
<dbReference type="PANTHER" id="PTHR12358:SF106">
    <property type="entry name" value="LIPID KINASE YEGS"/>
    <property type="match status" value="1"/>
</dbReference>
<dbReference type="GO" id="GO:0004143">
    <property type="term" value="F:ATP-dependent diacylglycerol kinase activity"/>
    <property type="evidence" value="ECO:0007669"/>
    <property type="project" value="TreeGrafter"/>
</dbReference>
<evidence type="ECO:0000256" key="3">
    <source>
        <dbReference type="ARBA" id="ARBA00022679"/>
    </source>
</evidence>
<dbReference type="PROSITE" id="PS50146">
    <property type="entry name" value="DAGK"/>
    <property type="match status" value="1"/>
</dbReference>
<evidence type="ECO:0000256" key="4">
    <source>
        <dbReference type="ARBA" id="ARBA00022741"/>
    </source>
</evidence>
<dbReference type="Proteomes" id="UP000276232">
    <property type="component" value="Unassembled WGS sequence"/>
</dbReference>
<name>A0A3N1HSM2_9ACTN</name>
<dbReference type="InterPro" id="IPR017438">
    <property type="entry name" value="ATP-NAD_kinase_N"/>
</dbReference>
<dbReference type="InterPro" id="IPR016064">
    <property type="entry name" value="NAD/diacylglycerol_kinase_sf"/>
</dbReference>
<dbReference type="SMART" id="SM00046">
    <property type="entry name" value="DAGKc"/>
    <property type="match status" value="1"/>
</dbReference>
<evidence type="ECO:0000256" key="1">
    <source>
        <dbReference type="ARBA" id="ARBA00001946"/>
    </source>
</evidence>
<comment type="similarity">
    <text evidence="2">Belongs to the diacylglycerol/lipid kinase family.</text>
</comment>
<dbReference type="Gene3D" id="3.40.50.10330">
    <property type="entry name" value="Probable inorganic polyphosphate/atp-NAD kinase, domain 1"/>
    <property type="match status" value="1"/>
</dbReference>
<keyword evidence="7" id="KW-0443">Lipid metabolism</keyword>
<reference evidence="11 12" key="1">
    <citation type="journal article" date="2015" name="Stand. Genomic Sci.">
        <title>Genomic Encyclopedia of Bacterial and Archaeal Type Strains, Phase III: the genomes of soil and plant-associated and newly described type strains.</title>
        <authorList>
            <person name="Whitman W.B."/>
            <person name="Woyke T."/>
            <person name="Klenk H.P."/>
            <person name="Zhou Y."/>
            <person name="Lilburn T.G."/>
            <person name="Beck B.J."/>
            <person name="De Vos P."/>
            <person name="Vandamme P."/>
            <person name="Eisen J.A."/>
            <person name="Garrity G."/>
            <person name="Hugenholtz P."/>
            <person name="Kyrpides N.C."/>
        </authorList>
    </citation>
    <scope>NUCLEOTIDE SEQUENCE [LARGE SCALE GENOMIC DNA]</scope>
    <source>
        <strain evidence="11 12">CECT 7306</strain>
    </source>
</reference>
<feature type="compositionally biased region" description="Basic and acidic residues" evidence="9">
    <location>
        <begin position="142"/>
        <end position="153"/>
    </location>
</feature>
<keyword evidence="5 11" id="KW-0418">Kinase</keyword>
<feature type="region of interest" description="Disordered" evidence="9">
    <location>
        <begin position="132"/>
        <end position="153"/>
    </location>
</feature>
<dbReference type="InterPro" id="IPR045540">
    <property type="entry name" value="YegS/DAGK_C"/>
</dbReference>
<keyword evidence="4" id="KW-0547">Nucleotide-binding</keyword>
<proteinExistence type="inferred from homology"/>
<gene>
    <name evidence="11" type="ORF">EDC03_0128</name>
</gene>
<evidence type="ECO:0000256" key="9">
    <source>
        <dbReference type="SAM" id="MobiDB-lite"/>
    </source>
</evidence>
<dbReference type="GO" id="GO:0008654">
    <property type="term" value="P:phospholipid biosynthetic process"/>
    <property type="evidence" value="ECO:0007669"/>
    <property type="project" value="UniProtKB-KW"/>
</dbReference>
<feature type="domain" description="DAGKc" evidence="10">
    <location>
        <begin position="3"/>
        <end position="137"/>
    </location>
</feature>
<dbReference type="EMBL" id="RJKN01000001">
    <property type="protein sequence ID" value="ROP45524.1"/>
    <property type="molecule type" value="Genomic_DNA"/>
</dbReference>
<dbReference type="OrthoDB" id="142078at2"/>
<evidence type="ECO:0000256" key="8">
    <source>
        <dbReference type="ARBA" id="ARBA00023264"/>
    </source>
</evidence>
<comment type="caution">
    <text evidence="11">The sequence shown here is derived from an EMBL/GenBank/DDBJ whole genome shotgun (WGS) entry which is preliminary data.</text>
</comment>
<dbReference type="InterPro" id="IPR001206">
    <property type="entry name" value="Diacylglycerol_kinase_cat_dom"/>
</dbReference>
<keyword evidence="7" id="KW-0594">Phospholipid biosynthesis</keyword>